<keyword evidence="2" id="KW-0675">Receptor</keyword>
<dbReference type="SUPFAM" id="SSF56935">
    <property type="entry name" value="Porins"/>
    <property type="match status" value="1"/>
</dbReference>
<sequence length="1110" mass="123427">MITGTTNTIPMKKYLLIIILCLTAWLQGAAQETSGGLQGRVFNTNGEALPGASITATHIPSGTRYAMVTFNDGRFLFTGMRIGGPYVVEIAFIGMKKETRNIPKIALGEPLVLEVHLQDDASALKELVVKGSRKPTANTYGAGMSIRQQQIQNVPTVNRSLTDITRLVPQGSKDNSFGGANFRYNNVTIDGAINNDAIGFSPSTGGQTGTSNMPGSSTRTNPISLDAIEDMQVYLAPYDVKIGNFTGGSINAVTRSGTNEVHGSIYAYGRNAALVGPDRTGNELDKKMPSSFHDLQTGFRLGLPLIKNKLFFFTNLEITSREDAIQLVAGSNASKGVLSRTDATAIREHSISKYNFDPGTDGLFNASSGSRKFFNRIDWNINANNQLVLRNNTILSDAVHMDRDQLSFRFGSIAYKQTNNQSSTVAELKTRFSNRFSNSLVLGYTNIHDYRTPETDPAFPQVQIVGRTPGSTIFFGTDREASVFNLKQRTFEFTDNVTLSTGKHTLTIGTHNEFYGIDYGFVNGWNGRVTYQSIEDYLANKPQRVQGNFHYYNNNRDYLLANPSAKFNISFLSLYIQDEIRISDRFRVTPGLRADYTLLPDKQTLSERTKNAIGDPDFGNTYTYTPLSKILNNYLEKPLMSPRIGFRAELTEDRSLVLRGGAGIFTGRIPLAWLGYAFYNDGNSYGTIDMRTDGSPPSPFRPGTDPLLPSPGNPYQGIAGFAYEQGKVVNDRNAGTTQIDVIDNEFVMPSVLRGSLAVDYTDKHGFKYTLEGMYTKTIKDVMFRQVNLKDIPVYYAYDTASGLRRQPIFSGSVDPRLANAYELSNTGKGYRYSITGQVSNQFENGVSFSAAYTYGMSKDISNGIRNSMESNWQLNQALNPNDPQLAYSNFDIRHRIVATLSYNKKWNGRFTSHFSLLITAQSGSPYTYGFVNFTPQNTPQQVGLAYIPAQGESIRFFAPILAEDNQTVLVTPQEQAAAFDRFIEGDKYLRTRRGNFTERNTGRTPWNNNADFHFAQDFHFGHKREGAREHTLTFSLDIINVTNLLSKSWGIVYFAPNTYNSTASVGLQPYIPSRTSGGYPLYQFVEPGKPYSVDPVGSRWQMQTGLRYSF</sequence>
<dbReference type="PANTHER" id="PTHR30069">
    <property type="entry name" value="TONB-DEPENDENT OUTER MEMBRANE RECEPTOR"/>
    <property type="match status" value="1"/>
</dbReference>
<organism evidence="2 3">
    <name type="scientific">Chitinophaga barathri</name>
    <dbReference type="NCBI Taxonomy" id="1647451"/>
    <lineage>
        <taxon>Bacteria</taxon>
        <taxon>Pseudomonadati</taxon>
        <taxon>Bacteroidota</taxon>
        <taxon>Chitinophagia</taxon>
        <taxon>Chitinophagales</taxon>
        <taxon>Chitinophagaceae</taxon>
        <taxon>Chitinophaga</taxon>
    </lineage>
</organism>
<name>A0A3N4MJA8_9BACT</name>
<keyword evidence="3" id="KW-1185">Reference proteome</keyword>
<feature type="domain" description="TonB-dependent transporter Oar-like beta-barrel" evidence="1">
    <location>
        <begin position="253"/>
        <end position="325"/>
    </location>
</feature>
<proteinExistence type="predicted"/>
<evidence type="ECO:0000259" key="1">
    <source>
        <dbReference type="Pfam" id="PF25183"/>
    </source>
</evidence>
<dbReference type="Proteomes" id="UP000279089">
    <property type="component" value="Unassembled WGS sequence"/>
</dbReference>
<dbReference type="InterPro" id="IPR039426">
    <property type="entry name" value="TonB-dep_rcpt-like"/>
</dbReference>
<dbReference type="PANTHER" id="PTHR30069:SF46">
    <property type="entry name" value="OAR PROTEIN"/>
    <property type="match status" value="1"/>
</dbReference>
<dbReference type="AlphaFoldDB" id="A0A3N4MJA8"/>
<dbReference type="GO" id="GO:0044718">
    <property type="term" value="P:siderophore transmembrane transport"/>
    <property type="evidence" value="ECO:0007669"/>
    <property type="project" value="TreeGrafter"/>
</dbReference>
<feature type="domain" description="TonB-dependent transporter Oar-like beta-barrel" evidence="1">
    <location>
        <begin position="369"/>
        <end position="1045"/>
    </location>
</feature>
<dbReference type="Pfam" id="PF25183">
    <property type="entry name" value="OMP_b-brl_4"/>
    <property type="match status" value="2"/>
</dbReference>
<dbReference type="OrthoDB" id="9768147at2"/>
<dbReference type="Pfam" id="PF13620">
    <property type="entry name" value="CarboxypepD_reg"/>
    <property type="match status" value="1"/>
</dbReference>
<protein>
    <submittedName>
        <fullName evidence="2">TonB-dependent receptor</fullName>
    </submittedName>
</protein>
<dbReference type="GO" id="GO:0015344">
    <property type="term" value="F:siderophore uptake transmembrane transporter activity"/>
    <property type="evidence" value="ECO:0007669"/>
    <property type="project" value="TreeGrafter"/>
</dbReference>
<evidence type="ECO:0000313" key="2">
    <source>
        <dbReference type="EMBL" id="RPD42136.1"/>
    </source>
</evidence>
<dbReference type="EMBL" id="RMBX01000003">
    <property type="protein sequence ID" value="RPD42136.1"/>
    <property type="molecule type" value="Genomic_DNA"/>
</dbReference>
<evidence type="ECO:0000313" key="3">
    <source>
        <dbReference type="Proteomes" id="UP000279089"/>
    </source>
</evidence>
<dbReference type="InterPro" id="IPR008969">
    <property type="entry name" value="CarboxyPept-like_regulatory"/>
</dbReference>
<dbReference type="GO" id="GO:0009279">
    <property type="term" value="C:cell outer membrane"/>
    <property type="evidence" value="ECO:0007669"/>
    <property type="project" value="TreeGrafter"/>
</dbReference>
<gene>
    <name evidence="2" type="ORF">EG028_08315</name>
</gene>
<dbReference type="InterPro" id="IPR057601">
    <property type="entry name" value="Oar-like_b-barrel"/>
</dbReference>
<comment type="caution">
    <text evidence="2">The sequence shown here is derived from an EMBL/GenBank/DDBJ whole genome shotgun (WGS) entry which is preliminary data.</text>
</comment>
<reference evidence="3" key="1">
    <citation type="submission" date="2018-11" db="EMBL/GenBank/DDBJ databases">
        <title>Chitinophaga lutea sp.nov., isolate from arsenic contaminated soil.</title>
        <authorList>
            <person name="Zong Y."/>
        </authorList>
    </citation>
    <scope>NUCLEOTIDE SEQUENCE [LARGE SCALE GENOMIC DNA]</scope>
    <source>
        <strain evidence="3">YLT18</strain>
    </source>
</reference>
<dbReference type="SUPFAM" id="SSF49464">
    <property type="entry name" value="Carboxypeptidase regulatory domain-like"/>
    <property type="match status" value="1"/>
</dbReference>
<accession>A0A3N4MJA8</accession>